<dbReference type="OrthoDB" id="3542933at2759"/>
<name>A0A8H4VWF5_9HELO</name>
<evidence type="ECO:0000313" key="3">
    <source>
        <dbReference type="Proteomes" id="UP000566819"/>
    </source>
</evidence>
<evidence type="ECO:0000313" key="2">
    <source>
        <dbReference type="EMBL" id="KAF4624732.1"/>
    </source>
</evidence>
<evidence type="ECO:0000256" key="1">
    <source>
        <dbReference type="SAM" id="MobiDB-lite"/>
    </source>
</evidence>
<gene>
    <name evidence="2" type="ORF">G7Y89_g13437</name>
</gene>
<comment type="caution">
    <text evidence="2">The sequence shown here is derived from an EMBL/GenBank/DDBJ whole genome shotgun (WGS) entry which is preliminary data.</text>
</comment>
<reference evidence="2 3" key="1">
    <citation type="submission" date="2020-03" db="EMBL/GenBank/DDBJ databases">
        <title>Draft Genome Sequence of Cudoniella acicularis.</title>
        <authorList>
            <person name="Buettner E."/>
            <person name="Kellner H."/>
        </authorList>
    </citation>
    <scope>NUCLEOTIDE SEQUENCE [LARGE SCALE GENOMIC DNA]</scope>
    <source>
        <strain evidence="2 3">DSM 108380</strain>
    </source>
</reference>
<proteinExistence type="predicted"/>
<keyword evidence="3" id="KW-1185">Reference proteome</keyword>
<sequence length="378" mass="41117">MLYQLDDSELELVNGLPLYTKLLWSAVVHMVIMGVLLADPALRAHVGQLCPIDAGDGDWHGGRIAAKYIRLALRNNFQADQLSSPFISPAILQIFIWCTFAFGDQGHMAQATLTLDANPPALSNITTMIQNWVTKAKLSIQVYGSFMIEPQKIPTMLALMWEISQEIRAKADAGAVTFEEIYNMLVQKKIIVFRSGGLVTWLCACDFSEYRLCSAPTPTDLAKHLLIGERHPSGPLGGLELIEISSWQPQPTDVAELAQVFTDVMNILQNPSPALTHTSLFVSNAVRIQGYNLSIIDLEHILCKFYSEDTMRGKKYRLVMSKAAKAKAAAQTRAAAAAALAAGAGIGANDDDEDDTRDDFGDDAGGDAGADADTNVDM</sequence>
<protein>
    <submittedName>
        <fullName evidence="2">Uncharacterized protein</fullName>
    </submittedName>
</protein>
<dbReference type="AlphaFoldDB" id="A0A8H4VWF5"/>
<feature type="compositionally biased region" description="Low complexity" evidence="1">
    <location>
        <begin position="369"/>
        <end position="378"/>
    </location>
</feature>
<dbReference type="EMBL" id="JAAMPI010001570">
    <property type="protein sequence ID" value="KAF4624732.1"/>
    <property type="molecule type" value="Genomic_DNA"/>
</dbReference>
<feature type="region of interest" description="Disordered" evidence="1">
    <location>
        <begin position="346"/>
        <end position="378"/>
    </location>
</feature>
<feature type="compositionally biased region" description="Acidic residues" evidence="1">
    <location>
        <begin position="349"/>
        <end position="365"/>
    </location>
</feature>
<organism evidence="2 3">
    <name type="scientific">Cudoniella acicularis</name>
    <dbReference type="NCBI Taxonomy" id="354080"/>
    <lineage>
        <taxon>Eukaryota</taxon>
        <taxon>Fungi</taxon>
        <taxon>Dikarya</taxon>
        <taxon>Ascomycota</taxon>
        <taxon>Pezizomycotina</taxon>
        <taxon>Leotiomycetes</taxon>
        <taxon>Helotiales</taxon>
        <taxon>Tricladiaceae</taxon>
        <taxon>Cudoniella</taxon>
    </lineage>
</organism>
<accession>A0A8H4VWF5</accession>
<dbReference type="Proteomes" id="UP000566819">
    <property type="component" value="Unassembled WGS sequence"/>
</dbReference>